<accession>A0A4C1VWS3</accession>
<protein>
    <submittedName>
        <fullName evidence="2">Uncharacterized protein</fullName>
    </submittedName>
</protein>
<name>A0A4C1VWS3_EUMVA</name>
<evidence type="ECO:0000313" key="2">
    <source>
        <dbReference type="EMBL" id="GBP42812.1"/>
    </source>
</evidence>
<evidence type="ECO:0000256" key="1">
    <source>
        <dbReference type="SAM" id="MobiDB-lite"/>
    </source>
</evidence>
<proteinExistence type="predicted"/>
<feature type="region of interest" description="Disordered" evidence="1">
    <location>
        <begin position="1"/>
        <end position="24"/>
    </location>
</feature>
<organism evidence="2 3">
    <name type="scientific">Eumeta variegata</name>
    <name type="common">Bagworm moth</name>
    <name type="synonym">Eumeta japonica</name>
    <dbReference type="NCBI Taxonomy" id="151549"/>
    <lineage>
        <taxon>Eukaryota</taxon>
        <taxon>Metazoa</taxon>
        <taxon>Ecdysozoa</taxon>
        <taxon>Arthropoda</taxon>
        <taxon>Hexapoda</taxon>
        <taxon>Insecta</taxon>
        <taxon>Pterygota</taxon>
        <taxon>Neoptera</taxon>
        <taxon>Endopterygota</taxon>
        <taxon>Lepidoptera</taxon>
        <taxon>Glossata</taxon>
        <taxon>Ditrysia</taxon>
        <taxon>Tineoidea</taxon>
        <taxon>Psychidae</taxon>
        <taxon>Oiketicinae</taxon>
        <taxon>Eumeta</taxon>
    </lineage>
</organism>
<comment type="caution">
    <text evidence="2">The sequence shown here is derived from an EMBL/GenBank/DDBJ whole genome shotgun (WGS) entry which is preliminary data.</text>
</comment>
<dbReference type="EMBL" id="BGZK01000424">
    <property type="protein sequence ID" value="GBP42812.1"/>
    <property type="molecule type" value="Genomic_DNA"/>
</dbReference>
<evidence type="ECO:0000313" key="3">
    <source>
        <dbReference type="Proteomes" id="UP000299102"/>
    </source>
</evidence>
<dbReference type="Proteomes" id="UP000299102">
    <property type="component" value="Unassembled WGS sequence"/>
</dbReference>
<sequence length="84" mass="9407">MSVMSVKPERSAATSARAAPGPRTGRLLEFHQRRSRKLTVSRFDGPTTSPRQANALAVHHENGEKQLYGKFTELPTTVKERNNF</sequence>
<gene>
    <name evidence="2" type="ORF">EVAR_83330_1</name>
</gene>
<reference evidence="2 3" key="1">
    <citation type="journal article" date="2019" name="Commun. Biol.">
        <title>The bagworm genome reveals a unique fibroin gene that provides high tensile strength.</title>
        <authorList>
            <person name="Kono N."/>
            <person name="Nakamura H."/>
            <person name="Ohtoshi R."/>
            <person name="Tomita M."/>
            <person name="Numata K."/>
            <person name="Arakawa K."/>
        </authorList>
    </citation>
    <scope>NUCLEOTIDE SEQUENCE [LARGE SCALE GENOMIC DNA]</scope>
</reference>
<keyword evidence="3" id="KW-1185">Reference proteome</keyword>
<dbReference type="AlphaFoldDB" id="A0A4C1VWS3"/>